<dbReference type="EMBL" id="LCFB01000012">
    <property type="protein sequence ID" value="KKS84994.1"/>
    <property type="molecule type" value="Genomic_DNA"/>
</dbReference>
<proteinExistence type="predicted"/>
<organism evidence="2 3">
    <name type="scientific">Candidatus Gottesmanbacteria bacterium GW2011_GWA1_43_11</name>
    <dbReference type="NCBI Taxonomy" id="1618436"/>
    <lineage>
        <taxon>Bacteria</taxon>
        <taxon>Candidatus Gottesmaniibacteriota</taxon>
    </lineage>
</organism>
<feature type="compositionally biased region" description="Pro residues" evidence="1">
    <location>
        <begin position="16"/>
        <end position="25"/>
    </location>
</feature>
<evidence type="ECO:0000313" key="3">
    <source>
        <dbReference type="Proteomes" id="UP000034543"/>
    </source>
</evidence>
<dbReference type="STRING" id="1618436.UV59_C0012G0087"/>
<comment type="caution">
    <text evidence="2">The sequence shown here is derived from an EMBL/GenBank/DDBJ whole genome shotgun (WGS) entry which is preliminary data.</text>
</comment>
<protein>
    <submittedName>
        <fullName evidence="2">Uncharacterized protein</fullName>
    </submittedName>
</protein>
<dbReference type="AlphaFoldDB" id="A0A0G1CHN3"/>
<evidence type="ECO:0000313" key="2">
    <source>
        <dbReference type="EMBL" id="KKS84994.1"/>
    </source>
</evidence>
<name>A0A0G1CHN3_9BACT</name>
<sequence length="145" mass="16227">MTNLPDDQNPRGANPVQPPVAPPAPGLQKEHEVAPQPETARLEELITEMELTPEIEQVGVEKRSETITLPEDVRQLGVEATGPAQPVATQPVGPELPLTDEKIEQGLHAKIWSSFRWFAVWCVRQLQKAHFHLKKIGNRIIRVQD</sequence>
<feature type="region of interest" description="Disordered" evidence="1">
    <location>
        <begin position="1"/>
        <end position="37"/>
    </location>
</feature>
<dbReference type="Proteomes" id="UP000034543">
    <property type="component" value="Unassembled WGS sequence"/>
</dbReference>
<accession>A0A0G1CHN3</accession>
<reference evidence="2 3" key="1">
    <citation type="journal article" date="2015" name="Nature">
        <title>rRNA introns, odd ribosomes, and small enigmatic genomes across a large radiation of phyla.</title>
        <authorList>
            <person name="Brown C.T."/>
            <person name="Hug L.A."/>
            <person name="Thomas B.C."/>
            <person name="Sharon I."/>
            <person name="Castelle C.J."/>
            <person name="Singh A."/>
            <person name="Wilkins M.J."/>
            <person name="Williams K.H."/>
            <person name="Banfield J.F."/>
        </authorList>
    </citation>
    <scope>NUCLEOTIDE SEQUENCE [LARGE SCALE GENOMIC DNA]</scope>
</reference>
<gene>
    <name evidence="2" type="ORF">UV59_C0012G0087</name>
</gene>
<evidence type="ECO:0000256" key="1">
    <source>
        <dbReference type="SAM" id="MobiDB-lite"/>
    </source>
</evidence>